<dbReference type="RefSeq" id="WP_158420563.1">
    <property type="nucleotide sequence ID" value="NZ_JAOQJL010000004.1"/>
</dbReference>
<dbReference type="EMBL" id="JAOQJL010000004">
    <property type="protein sequence ID" value="MCU6764326.1"/>
    <property type="molecule type" value="Genomic_DNA"/>
</dbReference>
<organism evidence="1 2">
    <name type="scientific">Blautia ammoniilytica</name>
    <dbReference type="NCBI Taxonomy" id="2981782"/>
    <lineage>
        <taxon>Bacteria</taxon>
        <taxon>Bacillati</taxon>
        <taxon>Bacillota</taxon>
        <taxon>Clostridia</taxon>
        <taxon>Lachnospirales</taxon>
        <taxon>Lachnospiraceae</taxon>
        <taxon>Blautia</taxon>
    </lineage>
</organism>
<evidence type="ECO:0000313" key="2">
    <source>
        <dbReference type="Proteomes" id="UP001652409"/>
    </source>
</evidence>
<comment type="caution">
    <text evidence="1">The sequence shown here is derived from an EMBL/GenBank/DDBJ whole genome shotgun (WGS) entry which is preliminary data.</text>
</comment>
<reference evidence="1 2" key="1">
    <citation type="journal article" date="2021" name="ISME Commun">
        <title>Automated analysis of genomic sequences facilitates high-throughput and comprehensive description of bacteria.</title>
        <authorList>
            <person name="Hitch T.C.A."/>
        </authorList>
    </citation>
    <scope>NUCLEOTIDE SEQUENCE [LARGE SCALE GENOMIC DNA]</scope>
    <source>
        <strain evidence="1 2">Sanger_23</strain>
    </source>
</reference>
<keyword evidence="2" id="KW-1185">Reference proteome</keyword>
<sequence>MAKQIKTNISIEEYEFLDAKGNHLFTISFNPADIDIARRYDKVVEYLNEAAKKKLETQEALFELGDGLKEKLDGLFNADISTAIFSVMNPFTPLANGKLYVEEIVEQLGKVIEAEMNIRLKKVQSRQNKYTAKYHK</sequence>
<accession>A0ABT2TRM4</accession>
<gene>
    <name evidence="1" type="ORF">OCV61_02750</name>
</gene>
<dbReference type="Proteomes" id="UP001652409">
    <property type="component" value="Unassembled WGS sequence"/>
</dbReference>
<proteinExistence type="predicted"/>
<protein>
    <submittedName>
        <fullName evidence="1">Uncharacterized protein</fullName>
    </submittedName>
</protein>
<evidence type="ECO:0000313" key="1">
    <source>
        <dbReference type="EMBL" id="MCU6764326.1"/>
    </source>
</evidence>
<name>A0ABT2TRM4_9FIRM</name>